<dbReference type="EMBL" id="NAJM01000015">
    <property type="protein sequence ID" value="RVX71812.1"/>
    <property type="molecule type" value="Genomic_DNA"/>
</dbReference>
<protein>
    <recommendedName>
        <fullName evidence="3">ribonuclease H</fullName>
        <ecNumber evidence="3">3.1.26.4</ecNumber>
    </recommendedName>
</protein>
<proteinExistence type="inferred from homology"/>
<evidence type="ECO:0000256" key="8">
    <source>
        <dbReference type="SAM" id="MobiDB-lite"/>
    </source>
</evidence>
<evidence type="ECO:0000313" key="10">
    <source>
        <dbReference type="EMBL" id="RVX71812.1"/>
    </source>
</evidence>
<dbReference type="SUPFAM" id="SSF53098">
    <property type="entry name" value="Ribonuclease H-like"/>
    <property type="match status" value="1"/>
</dbReference>
<keyword evidence="4" id="KW-0540">Nuclease</keyword>
<accession>A0A438N7T7</accession>
<evidence type="ECO:0000313" key="11">
    <source>
        <dbReference type="Proteomes" id="UP000288859"/>
    </source>
</evidence>
<evidence type="ECO:0000256" key="3">
    <source>
        <dbReference type="ARBA" id="ARBA00012180"/>
    </source>
</evidence>
<dbReference type="Proteomes" id="UP000288859">
    <property type="component" value="Unassembled WGS sequence"/>
</dbReference>
<dbReference type="Gene3D" id="3.30.420.10">
    <property type="entry name" value="Ribonuclease H-like superfamily/Ribonuclease H"/>
    <property type="match status" value="1"/>
</dbReference>
<dbReference type="EC" id="3.1.26.4" evidence="3"/>
<dbReference type="GO" id="GO:0004523">
    <property type="term" value="F:RNA-DNA hybrid ribonuclease activity"/>
    <property type="evidence" value="ECO:0007669"/>
    <property type="project" value="UniProtKB-EC"/>
</dbReference>
<dbReference type="OrthoDB" id="407198at2759"/>
<dbReference type="PANTHER" id="PTHR10642:SF26">
    <property type="entry name" value="RIBONUCLEASE H1"/>
    <property type="match status" value="1"/>
</dbReference>
<dbReference type="PANTHER" id="PTHR10642">
    <property type="entry name" value="RIBONUCLEASE H1"/>
    <property type="match status" value="1"/>
</dbReference>
<evidence type="ECO:0000256" key="4">
    <source>
        <dbReference type="ARBA" id="ARBA00022722"/>
    </source>
</evidence>
<organism evidence="10 11">
    <name type="scientific">Exophiala mesophila</name>
    <name type="common">Black yeast-like fungus</name>
    <dbReference type="NCBI Taxonomy" id="212818"/>
    <lineage>
        <taxon>Eukaryota</taxon>
        <taxon>Fungi</taxon>
        <taxon>Dikarya</taxon>
        <taxon>Ascomycota</taxon>
        <taxon>Pezizomycotina</taxon>
        <taxon>Eurotiomycetes</taxon>
        <taxon>Chaetothyriomycetidae</taxon>
        <taxon>Chaetothyriales</taxon>
        <taxon>Herpotrichiellaceae</taxon>
        <taxon>Exophiala</taxon>
    </lineage>
</organism>
<keyword evidence="6" id="KW-0255">Endonuclease</keyword>
<sequence length="231" mass="25570">MTHIFGFPPIEIGSNGTRFHPPDEHEGPGSLFTPGFPPTASRYSARWLRRTDNREAIVFADGSAFVFGPYNPLQSPLQSGAGARDHTETPRPACVKLKLELHGPQGTPELQTSNRAELRAVIGILQFRAWEGEGIQRLVIATDSSYVVGCATQSIHAWQTNGWRTARGPPVKNQDLWELYLEELQRCSDSGLHVLFWKIPREWNSTADAAAREAATLPDTEEYSKALGVCC</sequence>
<dbReference type="PROSITE" id="PS50879">
    <property type="entry name" value="RNASE_H_1"/>
    <property type="match status" value="1"/>
</dbReference>
<evidence type="ECO:0000256" key="5">
    <source>
        <dbReference type="ARBA" id="ARBA00022723"/>
    </source>
</evidence>
<dbReference type="GO" id="GO:0003676">
    <property type="term" value="F:nucleic acid binding"/>
    <property type="evidence" value="ECO:0007669"/>
    <property type="project" value="InterPro"/>
</dbReference>
<dbReference type="VEuPathDB" id="FungiDB:PV10_08782"/>
<evidence type="ECO:0000259" key="9">
    <source>
        <dbReference type="PROSITE" id="PS50879"/>
    </source>
</evidence>
<feature type="region of interest" description="Disordered" evidence="8">
    <location>
        <begin position="12"/>
        <end position="36"/>
    </location>
</feature>
<gene>
    <name evidence="10" type="ORF">B0A52_04211</name>
</gene>
<comment type="caution">
    <text evidence="10">The sequence shown here is derived from an EMBL/GenBank/DDBJ whole genome shotgun (WGS) entry which is preliminary data.</text>
</comment>
<evidence type="ECO:0000256" key="1">
    <source>
        <dbReference type="ARBA" id="ARBA00000077"/>
    </source>
</evidence>
<dbReference type="GO" id="GO:0043137">
    <property type="term" value="P:DNA replication, removal of RNA primer"/>
    <property type="evidence" value="ECO:0007669"/>
    <property type="project" value="TreeGrafter"/>
</dbReference>
<evidence type="ECO:0000256" key="2">
    <source>
        <dbReference type="ARBA" id="ARBA00005300"/>
    </source>
</evidence>
<dbReference type="Pfam" id="PF00075">
    <property type="entry name" value="RNase_H"/>
    <property type="match status" value="1"/>
</dbReference>
<feature type="domain" description="RNase H type-1" evidence="9">
    <location>
        <begin position="52"/>
        <end position="216"/>
    </location>
</feature>
<name>A0A438N7T7_EXOME</name>
<dbReference type="InterPro" id="IPR050092">
    <property type="entry name" value="RNase_H"/>
</dbReference>
<dbReference type="AlphaFoldDB" id="A0A438N7T7"/>
<keyword evidence="5" id="KW-0479">Metal-binding</keyword>
<dbReference type="InterPro" id="IPR036397">
    <property type="entry name" value="RNaseH_sf"/>
</dbReference>
<keyword evidence="7" id="KW-0378">Hydrolase</keyword>
<comment type="catalytic activity">
    <reaction evidence="1">
        <text>Endonucleolytic cleavage to 5'-phosphomonoester.</text>
        <dbReference type="EC" id="3.1.26.4"/>
    </reaction>
</comment>
<evidence type="ECO:0000256" key="6">
    <source>
        <dbReference type="ARBA" id="ARBA00022759"/>
    </source>
</evidence>
<comment type="similarity">
    <text evidence="2">Belongs to the RNase H family.</text>
</comment>
<dbReference type="InterPro" id="IPR012337">
    <property type="entry name" value="RNaseH-like_sf"/>
</dbReference>
<reference evidence="10 11" key="1">
    <citation type="submission" date="2017-03" db="EMBL/GenBank/DDBJ databases">
        <title>Genomes of endolithic fungi from Antarctica.</title>
        <authorList>
            <person name="Coleine C."/>
            <person name="Masonjones S."/>
            <person name="Stajich J.E."/>
        </authorList>
    </citation>
    <scope>NUCLEOTIDE SEQUENCE [LARGE SCALE GENOMIC DNA]</scope>
    <source>
        <strain evidence="10 11">CCFEE 6314</strain>
    </source>
</reference>
<evidence type="ECO:0000256" key="7">
    <source>
        <dbReference type="ARBA" id="ARBA00022801"/>
    </source>
</evidence>
<dbReference type="InterPro" id="IPR002156">
    <property type="entry name" value="RNaseH_domain"/>
</dbReference>
<dbReference type="GO" id="GO:0046872">
    <property type="term" value="F:metal ion binding"/>
    <property type="evidence" value="ECO:0007669"/>
    <property type="project" value="UniProtKB-KW"/>
</dbReference>